<dbReference type="InterPro" id="IPR010869">
    <property type="entry name" value="DUF1501"/>
</dbReference>
<proteinExistence type="predicted"/>
<sequence>MKRSLLEASINRRQLLKWASGASLGGSSLTAALGGLSALGTSSALAAGPDSSYRALVCVYLLGGNDAFNMLVPSDAAGYNQYQQARVRLAVPQAGLLPIRPRSTDGRSFGFHSSMTEMQNLFGLGRLAVVANVGTLLAPTSKAEYESGHNLPPQLFSHSDQSDQWMMGRPEGLDLQGWGGRLGDLLQAQNQANGLSINISLDGDNVFQTGGAVVPYSLDVNGVQQFNRLNEPHEAGRIAAFQAMLDEGLASSNLLERQSAEATRLSRSLSELMRNSLAQAGGFTASFPDTPLGNQLKMVANLISVRSRLGAKRQIFFVSMGGFDTHDQQPEVQPRLFSEVSQALYAFYRATVELGVAESVTTFTQSEFGRTLTNNDNGTDHGWGSHHMVMGGAVQGGDIYGRMPQLSIGGPDDTSDGHVIPTTSTYQYAATLGQWLGASAADVATLFPNLSRFDRPNLGFLSP</sequence>
<dbReference type="Proteomes" id="UP001172778">
    <property type="component" value="Unassembled WGS sequence"/>
</dbReference>
<protein>
    <submittedName>
        <fullName evidence="1">DUF1501 domain-containing protein</fullName>
    </submittedName>
</protein>
<dbReference type="InterPro" id="IPR006311">
    <property type="entry name" value="TAT_signal"/>
</dbReference>
<dbReference type="PROSITE" id="PS51318">
    <property type="entry name" value="TAT"/>
    <property type="match status" value="1"/>
</dbReference>
<accession>A0ABT7DYG3</accession>
<gene>
    <name evidence="1" type="ORF">PZA18_13585</name>
</gene>
<organism evidence="1 2">
    <name type="scientific">Parachitinimonas caeni</name>
    <dbReference type="NCBI Taxonomy" id="3031301"/>
    <lineage>
        <taxon>Bacteria</taxon>
        <taxon>Pseudomonadati</taxon>
        <taxon>Pseudomonadota</taxon>
        <taxon>Betaproteobacteria</taxon>
        <taxon>Neisseriales</taxon>
        <taxon>Chitinibacteraceae</taxon>
        <taxon>Parachitinimonas</taxon>
    </lineage>
</organism>
<dbReference type="RefSeq" id="WP_284101394.1">
    <property type="nucleotide sequence ID" value="NZ_JARRAF010000015.1"/>
</dbReference>
<name>A0ABT7DYG3_9NEIS</name>
<evidence type="ECO:0000313" key="1">
    <source>
        <dbReference type="EMBL" id="MDK2125081.1"/>
    </source>
</evidence>
<dbReference type="PANTHER" id="PTHR43737">
    <property type="entry name" value="BLL7424 PROTEIN"/>
    <property type="match status" value="1"/>
</dbReference>
<evidence type="ECO:0000313" key="2">
    <source>
        <dbReference type="Proteomes" id="UP001172778"/>
    </source>
</evidence>
<comment type="caution">
    <text evidence="1">The sequence shown here is derived from an EMBL/GenBank/DDBJ whole genome shotgun (WGS) entry which is preliminary data.</text>
</comment>
<reference evidence="1" key="1">
    <citation type="submission" date="2023-03" db="EMBL/GenBank/DDBJ databases">
        <title>Chitinimonas shenzhenensis gen. nov., sp. nov., a novel member of family Burkholderiaceae isolated from activated sludge collected in Shen Zhen, China.</title>
        <authorList>
            <person name="Wang X."/>
        </authorList>
    </citation>
    <scope>NUCLEOTIDE SEQUENCE</scope>
    <source>
        <strain evidence="1">DQS-5</strain>
    </source>
</reference>
<dbReference type="Pfam" id="PF07394">
    <property type="entry name" value="DUF1501"/>
    <property type="match status" value="1"/>
</dbReference>
<dbReference type="PANTHER" id="PTHR43737:SF1">
    <property type="entry name" value="DUF1501 DOMAIN-CONTAINING PROTEIN"/>
    <property type="match status" value="1"/>
</dbReference>
<dbReference type="EMBL" id="JARRAF010000015">
    <property type="protein sequence ID" value="MDK2125081.1"/>
    <property type="molecule type" value="Genomic_DNA"/>
</dbReference>
<keyword evidence="2" id="KW-1185">Reference proteome</keyword>